<keyword evidence="4" id="KW-0804">Transcription</keyword>
<dbReference type="InterPro" id="IPR050950">
    <property type="entry name" value="HTH-type_LysR_regulators"/>
</dbReference>
<dbReference type="PROSITE" id="PS50931">
    <property type="entry name" value="HTH_LYSR"/>
    <property type="match status" value="1"/>
</dbReference>
<keyword evidence="2" id="KW-0805">Transcription regulation</keyword>
<accession>A0A356WBB6</accession>
<dbReference type="InterPro" id="IPR000847">
    <property type="entry name" value="LysR_HTH_N"/>
</dbReference>
<sequence>MDLRHLRYFQAVAEELSFTRAAEQLGISQPGLSHQIRQLEDELGATLFDRLGRRIRLTAAGTLFARHASSVLRGIVQAETDMADFLGMQSGMLRVGAVQSFNAYLIPPVLSEFRRIAPGITLQIFELSMPAIEEQVITGEIDIGVGFAPPDNDLIRAEMLFQEALLAAVDTRRDDLPDTITIARAVQEPLAIFTTEMFTRRLIDQYFTKAGVSPNPVLEANTIESLLRAVPDSDMLTILPERALEGRSGLRAITLSDPRPERAAAVLSCRGAWRPKSAQLFEDLLRHRVRDGVRMTAR</sequence>
<dbReference type="GO" id="GO:0003700">
    <property type="term" value="F:DNA-binding transcription factor activity"/>
    <property type="evidence" value="ECO:0007669"/>
    <property type="project" value="InterPro"/>
</dbReference>
<comment type="similarity">
    <text evidence="1">Belongs to the LysR transcriptional regulatory family.</text>
</comment>
<dbReference type="SUPFAM" id="SSF53850">
    <property type="entry name" value="Periplasmic binding protein-like II"/>
    <property type="match status" value="1"/>
</dbReference>
<protein>
    <submittedName>
        <fullName evidence="6">Transcriptional regulator CynR</fullName>
    </submittedName>
</protein>
<dbReference type="SUPFAM" id="SSF46785">
    <property type="entry name" value="Winged helix' DNA-binding domain"/>
    <property type="match status" value="1"/>
</dbReference>
<dbReference type="AlphaFoldDB" id="A0A356WBB6"/>
<dbReference type="PRINTS" id="PR00039">
    <property type="entry name" value="HTHLYSR"/>
</dbReference>
<evidence type="ECO:0000256" key="4">
    <source>
        <dbReference type="ARBA" id="ARBA00023163"/>
    </source>
</evidence>
<proteinExistence type="inferred from homology"/>
<dbReference type="Pfam" id="PF00126">
    <property type="entry name" value="HTH_1"/>
    <property type="match status" value="1"/>
</dbReference>
<evidence type="ECO:0000256" key="3">
    <source>
        <dbReference type="ARBA" id="ARBA00023125"/>
    </source>
</evidence>
<dbReference type="InterPro" id="IPR005119">
    <property type="entry name" value="LysR_subst-bd"/>
</dbReference>
<dbReference type="InterPro" id="IPR036390">
    <property type="entry name" value="WH_DNA-bd_sf"/>
</dbReference>
<dbReference type="GO" id="GO:0005829">
    <property type="term" value="C:cytosol"/>
    <property type="evidence" value="ECO:0007669"/>
    <property type="project" value="TreeGrafter"/>
</dbReference>
<comment type="caution">
    <text evidence="6">The sequence shown here is derived from an EMBL/GenBank/DDBJ whole genome shotgun (WGS) entry which is preliminary data.</text>
</comment>
<feature type="domain" description="HTH lysR-type" evidence="5">
    <location>
        <begin position="1"/>
        <end position="58"/>
    </location>
</feature>
<dbReference type="Gene3D" id="3.40.190.290">
    <property type="match status" value="1"/>
</dbReference>
<dbReference type="FunFam" id="1.10.10.10:FF:000001">
    <property type="entry name" value="LysR family transcriptional regulator"/>
    <property type="match status" value="1"/>
</dbReference>
<dbReference type="EMBL" id="DOGS01000311">
    <property type="protein sequence ID" value="HBQ50232.1"/>
    <property type="molecule type" value="Genomic_DNA"/>
</dbReference>
<evidence type="ECO:0000313" key="6">
    <source>
        <dbReference type="EMBL" id="HBQ50232.1"/>
    </source>
</evidence>
<organism evidence="6 7">
    <name type="scientific">Hyphomonas atlantica</name>
    <dbReference type="NCBI Taxonomy" id="1280948"/>
    <lineage>
        <taxon>Bacteria</taxon>
        <taxon>Pseudomonadati</taxon>
        <taxon>Pseudomonadota</taxon>
        <taxon>Alphaproteobacteria</taxon>
        <taxon>Hyphomonadales</taxon>
        <taxon>Hyphomonadaceae</taxon>
        <taxon>Hyphomonas</taxon>
    </lineage>
</organism>
<dbReference type="PANTHER" id="PTHR30419:SF8">
    <property type="entry name" value="NITROGEN ASSIMILATION TRANSCRIPTIONAL ACTIVATOR-RELATED"/>
    <property type="match status" value="1"/>
</dbReference>
<evidence type="ECO:0000256" key="1">
    <source>
        <dbReference type="ARBA" id="ARBA00009437"/>
    </source>
</evidence>
<name>A0A356WBB6_9PROT</name>
<evidence type="ECO:0000259" key="5">
    <source>
        <dbReference type="PROSITE" id="PS50931"/>
    </source>
</evidence>
<dbReference type="Pfam" id="PF03466">
    <property type="entry name" value="LysR_substrate"/>
    <property type="match status" value="1"/>
</dbReference>
<dbReference type="GO" id="GO:0003677">
    <property type="term" value="F:DNA binding"/>
    <property type="evidence" value="ECO:0007669"/>
    <property type="project" value="UniProtKB-KW"/>
</dbReference>
<dbReference type="Proteomes" id="UP000263957">
    <property type="component" value="Unassembled WGS sequence"/>
</dbReference>
<dbReference type="PANTHER" id="PTHR30419">
    <property type="entry name" value="HTH-TYPE TRANSCRIPTIONAL REGULATOR YBHD"/>
    <property type="match status" value="1"/>
</dbReference>
<reference evidence="6 7" key="1">
    <citation type="journal article" date="2018" name="Nat. Biotechnol.">
        <title>A standardized bacterial taxonomy based on genome phylogeny substantially revises the tree of life.</title>
        <authorList>
            <person name="Parks D.H."/>
            <person name="Chuvochina M."/>
            <person name="Waite D.W."/>
            <person name="Rinke C."/>
            <person name="Skarshewski A."/>
            <person name="Chaumeil P.A."/>
            <person name="Hugenholtz P."/>
        </authorList>
    </citation>
    <scope>NUCLEOTIDE SEQUENCE [LARGE SCALE GENOMIC DNA]</scope>
    <source>
        <strain evidence="6">UBA10378</strain>
    </source>
</reference>
<dbReference type="Gene3D" id="1.10.10.10">
    <property type="entry name" value="Winged helix-like DNA-binding domain superfamily/Winged helix DNA-binding domain"/>
    <property type="match status" value="1"/>
</dbReference>
<evidence type="ECO:0000313" key="7">
    <source>
        <dbReference type="Proteomes" id="UP000263957"/>
    </source>
</evidence>
<gene>
    <name evidence="6" type="ORF">DD728_15380</name>
</gene>
<evidence type="ECO:0000256" key="2">
    <source>
        <dbReference type="ARBA" id="ARBA00023015"/>
    </source>
</evidence>
<dbReference type="InterPro" id="IPR036388">
    <property type="entry name" value="WH-like_DNA-bd_sf"/>
</dbReference>
<keyword evidence="3" id="KW-0238">DNA-binding</keyword>